<reference evidence="4 5" key="1">
    <citation type="journal article" date="2024" name="Commun. Biol.">
        <title>Comparative genomic analysis of thermophilic fungi reveals convergent evolutionary adaptations and gene losses.</title>
        <authorList>
            <person name="Steindorff A.S."/>
            <person name="Aguilar-Pontes M.V."/>
            <person name="Robinson A.J."/>
            <person name="Andreopoulos B."/>
            <person name="LaButti K."/>
            <person name="Kuo A."/>
            <person name="Mondo S."/>
            <person name="Riley R."/>
            <person name="Otillar R."/>
            <person name="Haridas S."/>
            <person name="Lipzen A."/>
            <person name="Grimwood J."/>
            <person name="Schmutz J."/>
            <person name="Clum A."/>
            <person name="Reid I.D."/>
            <person name="Moisan M.C."/>
            <person name="Butler G."/>
            <person name="Nguyen T.T.M."/>
            <person name="Dewar K."/>
            <person name="Conant G."/>
            <person name="Drula E."/>
            <person name="Henrissat B."/>
            <person name="Hansel C."/>
            <person name="Singer S."/>
            <person name="Hutchinson M.I."/>
            <person name="de Vries R.P."/>
            <person name="Natvig D.O."/>
            <person name="Powell A.J."/>
            <person name="Tsang A."/>
            <person name="Grigoriev I.V."/>
        </authorList>
    </citation>
    <scope>NUCLEOTIDE SEQUENCE [LARGE SCALE GENOMIC DNA]</scope>
    <source>
        <strain evidence="4 5">CBS 494.80</strain>
    </source>
</reference>
<sequence length="302" mass="33726">MLRTTLSTKAARGALRFPVASRSAFRPTNKPINTPLRSLAQRSFTQSARASSKISSSTGFTFSSGRPSLRNPTLLQRLRHSIRFLHNSRTRRNGKPVSPDPTPNLGAGAAAEAEPTTLGGRMKKLGREYGWSAVAVYFLLSAADFPLCYLLVRYLGTERVGRWEEVVVTNVKKLIPDSVEQFWHEWRAAMKKTEQEYTGDDVISDTVEMAGWGVEEATEKNKKDASLATTLALAYAIHKSFIFARVPLTVAVTPKLVKVLRSWGWDIGRRTTKEAKALKRASLPIKKPRARFMRRRGPPKSN</sequence>
<keyword evidence="2" id="KW-1133">Transmembrane helix</keyword>
<accession>A0ABR4CQE7</accession>
<feature type="domain" description="DUF1279" evidence="3">
    <location>
        <begin position="121"/>
        <end position="254"/>
    </location>
</feature>
<feature type="region of interest" description="Disordered" evidence="1">
    <location>
        <begin position="47"/>
        <end position="68"/>
    </location>
</feature>
<dbReference type="InterPro" id="IPR045866">
    <property type="entry name" value="FAM210A/B-like"/>
</dbReference>
<keyword evidence="5" id="KW-1185">Reference proteome</keyword>
<evidence type="ECO:0000313" key="4">
    <source>
        <dbReference type="EMBL" id="KAL2071269.1"/>
    </source>
</evidence>
<feature type="compositionally biased region" description="Low complexity" evidence="1">
    <location>
        <begin position="47"/>
        <end position="65"/>
    </location>
</feature>
<evidence type="ECO:0000256" key="2">
    <source>
        <dbReference type="SAM" id="Phobius"/>
    </source>
</evidence>
<protein>
    <recommendedName>
        <fullName evidence="3">DUF1279 domain-containing protein</fullName>
    </recommendedName>
</protein>
<evidence type="ECO:0000313" key="5">
    <source>
        <dbReference type="Proteomes" id="UP001595075"/>
    </source>
</evidence>
<keyword evidence="2" id="KW-0812">Transmembrane</keyword>
<dbReference type="EMBL" id="JAZHXI010000005">
    <property type="protein sequence ID" value="KAL2071269.1"/>
    <property type="molecule type" value="Genomic_DNA"/>
</dbReference>
<evidence type="ECO:0000259" key="3">
    <source>
        <dbReference type="Pfam" id="PF06916"/>
    </source>
</evidence>
<feature type="region of interest" description="Disordered" evidence="1">
    <location>
        <begin position="86"/>
        <end position="112"/>
    </location>
</feature>
<organism evidence="4 5">
    <name type="scientific">Oculimacula yallundae</name>
    <dbReference type="NCBI Taxonomy" id="86028"/>
    <lineage>
        <taxon>Eukaryota</taxon>
        <taxon>Fungi</taxon>
        <taxon>Dikarya</taxon>
        <taxon>Ascomycota</taxon>
        <taxon>Pezizomycotina</taxon>
        <taxon>Leotiomycetes</taxon>
        <taxon>Helotiales</taxon>
        <taxon>Ploettnerulaceae</taxon>
        <taxon>Oculimacula</taxon>
    </lineage>
</organism>
<dbReference type="InterPro" id="IPR009688">
    <property type="entry name" value="FAM210A/B-like_dom"/>
</dbReference>
<gene>
    <name evidence="4" type="ORF">VTL71DRAFT_12504</name>
</gene>
<dbReference type="PANTHER" id="PTHR21377:SF0">
    <property type="entry name" value="PROTEIN FAM210B, MITOCHONDRIAL"/>
    <property type="match status" value="1"/>
</dbReference>
<feature type="transmembrane region" description="Helical" evidence="2">
    <location>
        <begin position="129"/>
        <end position="152"/>
    </location>
</feature>
<dbReference type="Pfam" id="PF06916">
    <property type="entry name" value="FAM210A-B_dom"/>
    <property type="match status" value="1"/>
</dbReference>
<keyword evidence="2" id="KW-0472">Membrane</keyword>
<dbReference type="Proteomes" id="UP001595075">
    <property type="component" value="Unassembled WGS sequence"/>
</dbReference>
<proteinExistence type="predicted"/>
<evidence type="ECO:0000256" key="1">
    <source>
        <dbReference type="SAM" id="MobiDB-lite"/>
    </source>
</evidence>
<comment type="caution">
    <text evidence="4">The sequence shown here is derived from an EMBL/GenBank/DDBJ whole genome shotgun (WGS) entry which is preliminary data.</text>
</comment>
<name>A0ABR4CQE7_9HELO</name>
<dbReference type="PANTHER" id="PTHR21377">
    <property type="entry name" value="PROTEIN FAM210B, MITOCHONDRIAL"/>
    <property type="match status" value="1"/>
</dbReference>